<protein>
    <submittedName>
        <fullName evidence="1">Uncharacterized protein</fullName>
    </submittedName>
</protein>
<evidence type="ECO:0000313" key="1">
    <source>
        <dbReference type="EMBL" id="DAF42668.1"/>
    </source>
</evidence>
<accession>A0A8S5RV79</accession>
<organism evidence="1">
    <name type="scientific">Siphoviridae sp. ctHip2</name>
    <dbReference type="NCBI Taxonomy" id="2827830"/>
    <lineage>
        <taxon>Viruses</taxon>
        <taxon>Duplodnaviria</taxon>
        <taxon>Heunggongvirae</taxon>
        <taxon>Uroviricota</taxon>
        <taxon>Caudoviricetes</taxon>
    </lineage>
</organism>
<name>A0A8S5RV79_9CAUD</name>
<sequence>MHNFFTSLYSYFRLRNLHFFIVILFQNKNLTSIKFKNFSKKIKESFELSFIHLCLFL</sequence>
<dbReference type="EMBL" id="BK032497">
    <property type="protein sequence ID" value="DAF42668.1"/>
    <property type="molecule type" value="Genomic_DNA"/>
</dbReference>
<proteinExistence type="predicted"/>
<reference evidence="1" key="1">
    <citation type="journal article" date="2021" name="Proc. Natl. Acad. Sci. U.S.A.">
        <title>A Catalog of Tens of Thousands of Viruses from Human Metagenomes Reveals Hidden Associations with Chronic Diseases.</title>
        <authorList>
            <person name="Tisza M.J."/>
            <person name="Buck C.B."/>
        </authorList>
    </citation>
    <scope>NUCLEOTIDE SEQUENCE</scope>
    <source>
        <strain evidence="1">CtHip2</strain>
    </source>
</reference>